<keyword evidence="3" id="KW-1185">Reference proteome</keyword>
<proteinExistence type="predicted"/>
<comment type="caution">
    <text evidence="2">The sequence shown here is derived from an EMBL/GenBank/DDBJ whole genome shotgun (WGS) entry which is preliminary data.</text>
</comment>
<gene>
    <name evidence="2" type="ORF">ES676_03685</name>
</gene>
<dbReference type="NCBIfam" id="TIGR01200">
    <property type="entry name" value="GLPGLI"/>
    <property type="match status" value="1"/>
</dbReference>
<reference evidence="2 3" key="1">
    <citation type="submission" date="2019-08" db="EMBL/GenBank/DDBJ databases">
        <title>Genomes of Antarctic Bizionia species.</title>
        <authorList>
            <person name="Bowman J.P."/>
        </authorList>
    </citation>
    <scope>NUCLEOTIDE SEQUENCE [LARGE SCALE GENOMIC DNA]</scope>
    <source>
        <strain evidence="2 3">HFD</strain>
    </source>
</reference>
<organism evidence="2 3">
    <name type="scientific">Bizionia saleffrena</name>
    <dbReference type="NCBI Taxonomy" id="291189"/>
    <lineage>
        <taxon>Bacteria</taxon>
        <taxon>Pseudomonadati</taxon>
        <taxon>Bacteroidota</taxon>
        <taxon>Flavobacteriia</taxon>
        <taxon>Flavobacteriales</taxon>
        <taxon>Flavobacteriaceae</taxon>
        <taxon>Bizionia</taxon>
    </lineage>
</organism>
<feature type="signal peptide" evidence="1">
    <location>
        <begin position="1"/>
        <end position="19"/>
    </location>
</feature>
<protein>
    <submittedName>
        <fullName evidence="2">GLPGLI family protein</fullName>
    </submittedName>
</protein>
<dbReference type="RefSeq" id="WP_148368695.1">
    <property type="nucleotide sequence ID" value="NZ_VSKM01000003.1"/>
</dbReference>
<feature type="chain" id="PRO_5034212419" evidence="1">
    <location>
        <begin position="20"/>
        <end position="250"/>
    </location>
</feature>
<sequence>MKNKFYFLIFILCASLGHAQESILIADYTYSIQFKSLPSVTTINSRLISNGVLSHYEMDFVGNFNLVEEEAGVNGGSVLNLKSKKNPIIYKDSKTRHIYSIERVGMKPFLVKDSMNIFNWNIKNEKKDILGYTCQQATTEYRGRQYTAYFTTEIPFQTGPWKFYGLPGLILQVESDDGEFKMIANKINISKKQIDITNPFSESKEKPISWNLYTEIYYKKYNELKNYRTPNGGGFSIPKKLIETIISDDN</sequence>
<dbReference type="InterPro" id="IPR005901">
    <property type="entry name" value="GLPGLI"/>
</dbReference>
<accession>A0A8H2LEB6</accession>
<evidence type="ECO:0000313" key="3">
    <source>
        <dbReference type="Proteomes" id="UP000323324"/>
    </source>
</evidence>
<dbReference type="AlphaFoldDB" id="A0A8H2LEB6"/>
<evidence type="ECO:0000313" key="2">
    <source>
        <dbReference type="EMBL" id="TYB77406.1"/>
    </source>
</evidence>
<dbReference type="Pfam" id="PF22252">
    <property type="entry name" value="PNGase_F-II_N"/>
    <property type="match status" value="1"/>
</dbReference>
<evidence type="ECO:0000256" key="1">
    <source>
        <dbReference type="SAM" id="SignalP"/>
    </source>
</evidence>
<dbReference type="EMBL" id="VSKM01000003">
    <property type="protein sequence ID" value="TYB77406.1"/>
    <property type="molecule type" value="Genomic_DNA"/>
</dbReference>
<dbReference type="Proteomes" id="UP000323324">
    <property type="component" value="Unassembled WGS sequence"/>
</dbReference>
<keyword evidence="1" id="KW-0732">Signal</keyword>
<name>A0A8H2LEB6_9FLAO</name>